<dbReference type="EMBL" id="JARKIF010000010">
    <property type="protein sequence ID" value="KAJ7629086.1"/>
    <property type="molecule type" value="Genomic_DNA"/>
</dbReference>
<feature type="transmembrane region" description="Helical" evidence="1">
    <location>
        <begin position="197"/>
        <end position="222"/>
    </location>
</feature>
<feature type="transmembrane region" description="Helical" evidence="1">
    <location>
        <begin position="20"/>
        <end position="42"/>
    </location>
</feature>
<feature type="transmembrane region" description="Helical" evidence="1">
    <location>
        <begin position="242"/>
        <end position="261"/>
    </location>
</feature>
<reference evidence="2" key="1">
    <citation type="submission" date="2023-03" db="EMBL/GenBank/DDBJ databases">
        <title>Massive genome expansion in bonnet fungi (Mycena s.s.) driven by repeated elements and novel gene families across ecological guilds.</title>
        <authorList>
            <consortium name="Lawrence Berkeley National Laboratory"/>
            <person name="Harder C.B."/>
            <person name="Miyauchi S."/>
            <person name="Viragh M."/>
            <person name="Kuo A."/>
            <person name="Thoen E."/>
            <person name="Andreopoulos B."/>
            <person name="Lu D."/>
            <person name="Skrede I."/>
            <person name="Drula E."/>
            <person name="Henrissat B."/>
            <person name="Morin E."/>
            <person name="Kohler A."/>
            <person name="Barry K."/>
            <person name="LaButti K."/>
            <person name="Morin E."/>
            <person name="Salamov A."/>
            <person name="Lipzen A."/>
            <person name="Mereny Z."/>
            <person name="Hegedus B."/>
            <person name="Baldrian P."/>
            <person name="Stursova M."/>
            <person name="Weitz H."/>
            <person name="Taylor A."/>
            <person name="Grigoriev I.V."/>
            <person name="Nagy L.G."/>
            <person name="Martin F."/>
            <person name="Kauserud H."/>
        </authorList>
    </citation>
    <scope>NUCLEOTIDE SEQUENCE</scope>
    <source>
        <strain evidence="2">9284</strain>
    </source>
</reference>
<comment type="caution">
    <text evidence="2">The sequence shown here is derived from an EMBL/GenBank/DDBJ whole genome shotgun (WGS) entry which is preliminary data.</text>
</comment>
<protein>
    <submittedName>
        <fullName evidence="2">Uncharacterized protein</fullName>
    </submittedName>
</protein>
<proteinExistence type="predicted"/>
<accession>A0AAD7BT89</accession>
<gene>
    <name evidence="2" type="ORF">FB45DRAFT_919959</name>
</gene>
<dbReference type="AlphaFoldDB" id="A0AAD7BT89"/>
<evidence type="ECO:0000313" key="3">
    <source>
        <dbReference type="Proteomes" id="UP001221142"/>
    </source>
</evidence>
<name>A0AAD7BT89_9AGAR</name>
<dbReference type="Proteomes" id="UP001221142">
    <property type="component" value="Unassembled WGS sequence"/>
</dbReference>
<keyword evidence="3" id="KW-1185">Reference proteome</keyword>
<organism evidence="2 3">
    <name type="scientific">Roridomyces roridus</name>
    <dbReference type="NCBI Taxonomy" id="1738132"/>
    <lineage>
        <taxon>Eukaryota</taxon>
        <taxon>Fungi</taxon>
        <taxon>Dikarya</taxon>
        <taxon>Basidiomycota</taxon>
        <taxon>Agaricomycotina</taxon>
        <taxon>Agaricomycetes</taxon>
        <taxon>Agaricomycetidae</taxon>
        <taxon>Agaricales</taxon>
        <taxon>Marasmiineae</taxon>
        <taxon>Mycenaceae</taxon>
        <taxon>Roridomyces</taxon>
    </lineage>
</organism>
<feature type="transmembrane region" description="Helical" evidence="1">
    <location>
        <begin position="162"/>
        <end position="185"/>
    </location>
</feature>
<keyword evidence="1" id="KW-0472">Membrane</keyword>
<keyword evidence="1" id="KW-0812">Transmembrane</keyword>
<keyword evidence="1" id="KW-1133">Transmembrane helix</keyword>
<feature type="transmembrane region" description="Helical" evidence="1">
    <location>
        <begin position="88"/>
        <end position="109"/>
    </location>
</feature>
<sequence length="315" mass="34929">MSNSTDSINVVLPGATLQSTFLQLYMNGLYSGLFFVTLYGMVFKRPIYRTNPALLSALVMMYILSTVHVIGDWILLELGGGFLGSGPLWITIMSSVAFTLNTLIADLVLIWRCWKIWNNNWVIVTLPILCTLTGAALGFKFTQETLFVLRNPDTNATYVDFLTPYISLSLTTTCLATALIIYRIIMMSNPTTRSARGYMRVIEIVVESALLYLVALAVYLRYLVSVDGFLTEWYPKAVVAQMTVRFSLFSLIVARVTFGLARPEETWKGNMSSLRFRGGSNVTQQPNTIALTALSNNNSSASKPAYGAPIPEIFG</sequence>
<feature type="transmembrane region" description="Helical" evidence="1">
    <location>
        <begin position="121"/>
        <end position="142"/>
    </location>
</feature>
<feature type="transmembrane region" description="Helical" evidence="1">
    <location>
        <begin position="54"/>
        <end position="76"/>
    </location>
</feature>
<evidence type="ECO:0000256" key="1">
    <source>
        <dbReference type="SAM" id="Phobius"/>
    </source>
</evidence>
<evidence type="ECO:0000313" key="2">
    <source>
        <dbReference type="EMBL" id="KAJ7629086.1"/>
    </source>
</evidence>